<dbReference type="KEGG" id="kme:H0A61_02825"/>
<dbReference type="InterPro" id="IPR023214">
    <property type="entry name" value="HAD_sf"/>
</dbReference>
<keyword evidence="2" id="KW-1185">Reference proteome</keyword>
<evidence type="ECO:0008006" key="3">
    <source>
        <dbReference type="Google" id="ProtNLM"/>
    </source>
</evidence>
<evidence type="ECO:0000313" key="2">
    <source>
        <dbReference type="Proteomes" id="UP000662904"/>
    </source>
</evidence>
<reference evidence="1" key="1">
    <citation type="submission" date="2020-07" db="EMBL/GenBank/DDBJ databases">
        <title>Koleobacter methoxysyntrophicus gen. nov., sp. nov., a novel anaerobic bacterium isolated from deep subsurface oil field and proposal of Koleobacterales ord. nov. in the phylum Firmicutes.</title>
        <authorList>
            <person name="Sakamoto S."/>
            <person name="Tamaki H."/>
        </authorList>
    </citation>
    <scope>NUCLEOTIDE SEQUENCE</scope>
    <source>
        <strain evidence="1">NRmbB1</strain>
    </source>
</reference>
<organism evidence="1 2">
    <name type="scientific">Koleobacter methoxysyntrophicus</name>
    <dbReference type="NCBI Taxonomy" id="2751313"/>
    <lineage>
        <taxon>Bacteria</taxon>
        <taxon>Bacillati</taxon>
        <taxon>Bacillota</taxon>
        <taxon>Clostridia</taxon>
        <taxon>Koleobacterales</taxon>
        <taxon>Koleobacteraceae</taxon>
        <taxon>Koleobacter</taxon>
    </lineage>
</organism>
<dbReference type="AlphaFoldDB" id="A0A8A0RSE1"/>
<dbReference type="InterPro" id="IPR036412">
    <property type="entry name" value="HAD-like_sf"/>
</dbReference>
<accession>A0A8A0RSE1</accession>
<dbReference type="EMBL" id="CP059066">
    <property type="protein sequence ID" value="QSQ10418.1"/>
    <property type="molecule type" value="Genomic_DNA"/>
</dbReference>
<dbReference type="Gene3D" id="3.40.50.1000">
    <property type="entry name" value="HAD superfamily/HAD-like"/>
    <property type="match status" value="1"/>
</dbReference>
<proteinExistence type="predicted"/>
<name>A0A8A0RSE1_9FIRM</name>
<evidence type="ECO:0000313" key="1">
    <source>
        <dbReference type="EMBL" id="QSQ10418.1"/>
    </source>
</evidence>
<dbReference type="SUPFAM" id="SSF56784">
    <property type="entry name" value="HAD-like"/>
    <property type="match status" value="1"/>
</dbReference>
<dbReference type="Proteomes" id="UP000662904">
    <property type="component" value="Chromosome"/>
</dbReference>
<dbReference type="RefSeq" id="WP_206707728.1">
    <property type="nucleotide sequence ID" value="NZ_CP059066.1"/>
</dbReference>
<sequence>MIILDIPGFGELNIKNLVLDMNGTIAVDGKINREIKKLIETLSRKLNIYIVTADTFGKAKEECRDIKAETIFVDRENGADFKDEFVKKLGACETAAIGNGMNDSKMLKASALGIAVIMNEGCCTKALLEADIVVKSIKDALELFLYPNRIKATLRK</sequence>
<gene>
    <name evidence="1" type="ORF">H0A61_02825</name>
</gene>
<protein>
    <recommendedName>
        <fullName evidence="3">ATPase P</fullName>
    </recommendedName>
</protein>